<feature type="domain" description="SnoaL-like" evidence="1">
    <location>
        <begin position="5"/>
        <end position="126"/>
    </location>
</feature>
<dbReference type="AlphaFoldDB" id="A0A2A9HAQ6"/>
<dbReference type="InterPro" id="IPR032710">
    <property type="entry name" value="NTF2-like_dom_sf"/>
</dbReference>
<dbReference type="CDD" id="cd00531">
    <property type="entry name" value="NTF2_like"/>
    <property type="match status" value="1"/>
</dbReference>
<dbReference type="RefSeq" id="WP_098502531.1">
    <property type="nucleotide sequence ID" value="NZ_PDJQ01000001.1"/>
</dbReference>
<name>A0A2A9HAQ6_TEPT2</name>
<dbReference type="InterPro" id="IPR037401">
    <property type="entry name" value="SnoaL-like"/>
</dbReference>
<dbReference type="Gene3D" id="3.10.450.50">
    <property type="match status" value="1"/>
</dbReference>
<dbReference type="EMBL" id="PDJQ01000001">
    <property type="protein sequence ID" value="PFG73047.1"/>
    <property type="molecule type" value="Genomic_DNA"/>
</dbReference>
<organism evidence="2 3">
    <name type="scientific">Tepidiforma thermophila (strain KCTC 52669 / CGMCC 1.13589 / G233)</name>
    <dbReference type="NCBI Taxonomy" id="2761530"/>
    <lineage>
        <taxon>Bacteria</taxon>
        <taxon>Bacillati</taxon>
        <taxon>Chloroflexota</taxon>
        <taxon>Tepidiformia</taxon>
        <taxon>Tepidiformales</taxon>
        <taxon>Tepidiformaceae</taxon>
        <taxon>Tepidiforma</taxon>
    </lineage>
</organism>
<dbReference type="SUPFAM" id="SSF54427">
    <property type="entry name" value="NTF2-like"/>
    <property type="match status" value="1"/>
</dbReference>
<reference evidence="2 3" key="1">
    <citation type="submission" date="2017-09" db="EMBL/GenBank/DDBJ databases">
        <title>Sequencing the genomes of two abundant thermophiles in Great Basin hot springs: Thermocrinis jamiesonii and novel Chloroflexi Thermoflexus hugenholtzii.</title>
        <authorList>
            <person name="Hedlund B."/>
        </authorList>
    </citation>
    <scope>NUCLEOTIDE SEQUENCE [LARGE SCALE GENOMIC DNA]</scope>
    <source>
        <strain evidence="2 3">G233</strain>
    </source>
</reference>
<evidence type="ECO:0000259" key="1">
    <source>
        <dbReference type="Pfam" id="PF13577"/>
    </source>
</evidence>
<protein>
    <submittedName>
        <fullName evidence="2">Uncharacterized protein (TIGR02246 family)</fullName>
    </submittedName>
</protein>
<keyword evidence="3" id="KW-1185">Reference proteome</keyword>
<evidence type="ECO:0000313" key="2">
    <source>
        <dbReference type="EMBL" id="PFG73047.1"/>
    </source>
</evidence>
<sequence length="131" mass="14233">MPLSVEDQLAIQQLYARYNHAIDSGNGAAWAACFTPDGRFSSASGTFEGREQLEAFGNAFATRMKARHWTNNLVLDGDGETASGSCYLMLLRLAPGEQPPASILVTAIYRDELVRTAEGWKFASRTVVGDS</sequence>
<dbReference type="Pfam" id="PF13577">
    <property type="entry name" value="SnoaL_4"/>
    <property type="match status" value="1"/>
</dbReference>
<accession>A0A2A9HAQ6</accession>
<proteinExistence type="predicted"/>
<gene>
    <name evidence="2" type="ORF">A9A59_0240</name>
</gene>
<evidence type="ECO:0000313" key="3">
    <source>
        <dbReference type="Proteomes" id="UP000223071"/>
    </source>
</evidence>
<comment type="caution">
    <text evidence="2">The sequence shown here is derived from an EMBL/GenBank/DDBJ whole genome shotgun (WGS) entry which is preliminary data.</text>
</comment>
<dbReference type="Proteomes" id="UP000223071">
    <property type="component" value="Unassembled WGS sequence"/>
</dbReference>